<dbReference type="STRING" id="679192.HMPREF9013_0219"/>
<dbReference type="EMBL" id="ADFR01000003">
    <property type="protein sequence ID" value="EFC06016.1"/>
    <property type="molecule type" value="Genomic_DNA"/>
</dbReference>
<dbReference type="InterPro" id="IPR043730">
    <property type="entry name" value="DUF5673"/>
</dbReference>
<evidence type="ECO:0000313" key="4">
    <source>
        <dbReference type="Proteomes" id="UP000005017"/>
    </source>
</evidence>
<feature type="transmembrane region" description="Helical" evidence="1">
    <location>
        <begin position="6"/>
        <end position="26"/>
    </location>
</feature>
<protein>
    <recommendedName>
        <fullName evidence="2">DUF5673 domain-containing protein</fullName>
    </recommendedName>
</protein>
<keyword evidence="1" id="KW-0472">Membrane</keyword>
<dbReference type="OrthoDB" id="1648891at2"/>
<dbReference type="AlphaFoldDB" id="D2MNJ4"/>
<sequence>MNHVSFQWMMIVVFGFLEVYIGYLNFKCASKIKIKDRQWTVLRIMMIVFGILSALEFFGGFSMLLLLRYIVTVTACVIFFFSHDGIGEDGFVSGFHFHSYQEVEAYDIYEQTKWLTVIFVIQKKDHKRKAEEVTFELKNKKAVEQLLKEKIAKKYRRLKKG</sequence>
<dbReference type="Pfam" id="PF18923">
    <property type="entry name" value="DUF5673"/>
    <property type="match status" value="1"/>
</dbReference>
<keyword evidence="1" id="KW-0812">Transmembrane</keyword>
<keyword evidence="4" id="KW-1185">Reference proteome</keyword>
<reference evidence="4" key="1">
    <citation type="submission" date="2009-12" db="EMBL/GenBank/DDBJ databases">
        <title>Sequence of Clostridiales genomosp. BVAB3 str. UPII9-5.</title>
        <authorList>
            <person name="Madupu R."/>
            <person name="Durkin A.S."/>
            <person name="Torralba M."/>
            <person name="Methe B."/>
            <person name="Sutton G.G."/>
            <person name="Strausberg R.L."/>
            <person name="Nelson K.E."/>
        </authorList>
    </citation>
    <scope>NUCLEOTIDE SEQUENCE [LARGE SCALE GENOMIC DNA]</scope>
    <source>
        <strain evidence="4">W1219</strain>
    </source>
</reference>
<evidence type="ECO:0000259" key="2">
    <source>
        <dbReference type="Pfam" id="PF18923"/>
    </source>
</evidence>
<feature type="transmembrane region" description="Helical" evidence="1">
    <location>
        <begin position="38"/>
        <end position="55"/>
    </location>
</feature>
<dbReference type="Proteomes" id="UP000005017">
    <property type="component" value="Unassembled WGS sequence"/>
</dbReference>
<feature type="domain" description="DUF5673" evidence="2">
    <location>
        <begin position="85"/>
        <end position="149"/>
    </location>
</feature>
<accession>D2MNJ4</accession>
<feature type="transmembrane region" description="Helical" evidence="1">
    <location>
        <begin position="61"/>
        <end position="81"/>
    </location>
</feature>
<name>D2MNJ4_9FIRM</name>
<organism evidence="3 4">
    <name type="scientific">Bulleidia extructa W1219</name>
    <dbReference type="NCBI Taxonomy" id="679192"/>
    <lineage>
        <taxon>Bacteria</taxon>
        <taxon>Bacillati</taxon>
        <taxon>Bacillota</taxon>
        <taxon>Erysipelotrichia</taxon>
        <taxon>Erysipelotrichales</taxon>
        <taxon>Erysipelotrichaceae</taxon>
        <taxon>Bulleidia</taxon>
    </lineage>
</organism>
<evidence type="ECO:0000256" key="1">
    <source>
        <dbReference type="SAM" id="Phobius"/>
    </source>
</evidence>
<dbReference type="RefSeq" id="WP_006626965.1">
    <property type="nucleotide sequence ID" value="NZ_ADFR01000003.1"/>
</dbReference>
<proteinExistence type="predicted"/>
<keyword evidence="1" id="KW-1133">Transmembrane helix</keyword>
<dbReference type="eggNOG" id="ENOG503312F">
    <property type="taxonomic scope" value="Bacteria"/>
</dbReference>
<comment type="caution">
    <text evidence="3">The sequence shown here is derived from an EMBL/GenBank/DDBJ whole genome shotgun (WGS) entry which is preliminary data.</text>
</comment>
<gene>
    <name evidence="3" type="ORF">HMPREF9013_0219</name>
</gene>
<evidence type="ECO:0000313" key="3">
    <source>
        <dbReference type="EMBL" id="EFC06016.1"/>
    </source>
</evidence>